<evidence type="ECO:0000313" key="2">
    <source>
        <dbReference type="Proteomes" id="UP000821865"/>
    </source>
</evidence>
<dbReference type="Proteomes" id="UP000821865">
    <property type="component" value="Chromosome 5"/>
</dbReference>
<organism evidence="1 2">
    <name type="scientific">Dermacentor silvarum</name>
    <name type="common">Tick</name>
    <dbReference type="NCBI Taxonomy" id="543639"/>
    <lineage>
        <taxon>Eukaryota</taxon>
        <taxon>Metazoa</taxon>
        <taxon>Ecdysozoa</taxon>
        <taxon>Arthropoda</taxon>
        <taxon>Chelicerata</taxon>
        <taxon>Arachnida</taxon>
        <taxon>Acari</taxon>
        <taxon>Parasitiformes</taxon>
        <taxon>Ixodida</taxon>
        <taxon>Ixodoidea</taxon>
        <taxon>Ixodidae</taxon>
        <taxon>Rhipicephalinae</taxon>
        <taxon>Dermacentor</taxon>
    </lineage>
</organism>
<sequence>MSITKHFSALAWRFVKIGEEADSSTCGYFLYGSGEDPLKARALDVVEQLLSRHRCITAIEFNHNWTLRPSLLQAVKRNRFLRSVTFCGTFDKPDYVAFIIEVTKYLWWLKNLAFKVSNFEKESFANVFTFNHSLHLHMNYLNTLDVADLMMPDIEARRLVWALIANKSINDLTVGKCVFFYHDEASNALFRRYLSKENSTLRKLTLKSQHCFDSRSFLSQLIDAICKINTLVELNADIIVVTNIFACTVALFGNLVTQSATLRSLRLPSTQCECRAKMCNPNLQLPDPKAAQYMEPWLTAMRKPRAPLSQLCIDLRTFGEAECHAFFNAVGDNDALKWVVVDSLPDIEWLHKVCATIQDRGLNDRVVIKGHYMHSNTNQLLKCPQVSCATIGGCHFMRLRYVNMQPFISALEVVGGCAHVTSLRVICDHFDRNVFSALATSIRGPSALSDVDISLRYSGRLRTQQELRDVQAELASALASNLKLVRVSVQGFALSDEDLSVLADGAGKSICLTEFTLTPTVACLMRTKFNEQERKVYGCSVRKYESCMGVSNEKNIALASILESTRRNASAVSAAAQFVLGEQDCVEGARDIELMHDHPRLLEMVMEGADVTKAKATNMISSALRRVHRCTLEEFMRMAGVVKERVVCIGHPGTRLADINHDCWLHILSFLKIGDVRLN</sequence>
<protein>
    <submittedName>
        <fullName evidence="1">Uncharacterized protein</fullName>
    </submittedName>
</protein>
<gene>
    <name evidence="1" type="ORF">HPB49_024335</name>
</gene>
<dbReference type="EMBL" id="CM023474">
    <property type="protein sequence ID" value="KAH7950479.1"/>
    <property type="molecule type" value="Genomic_DNA"/>
</dbReference>
<evidence type="ECO:0000313" key="1">
    <source>
        <dbReference type="EMBL" id="KAH7950479.1"/>
    </source>
</evidence>
<comment type="caution">
    <text evidence="1">The sequence shown here is derived from an EMBL/GenBank/DDBJ whole genome shotgun (WGS) entry which is preliminary data.</text>
</comment>
<name>A0ACB8CTR2_DERSI</name>
<reference evidence="1" key="1">
    <citation type="submission" date="2020-05" db="EMBL/GenBank/DDBJ databases">
        <title>Large-scale comparative analyses of tick genomes elucidate their genetic diversity and vector capacities.</title>
        <authorList>
            <person name="Jia N."/>
            <person name="Wang J."/>
            <person name="Shi W."/>
            <person name="Du L."/>
            <person name="Sun Y."/>
            <person name="Zhan W."/>
            <person name="Jiang J."/>
            <person name="Wang Q."/>
            <person name="Zhang B."/>
            <person name="Ji P."/>
            <person name="Sakyi L.B."/>
            <person name="Cui X."/>
            <person name="Yuan T."/>
            <person name="Jiang B."/>
            <person name="Yang W."/>
            <person name="Lam T.T.-Y."/>
            <person name="Chang Q."/>
            <person name="Ding S."/>
            <person name="Wang X."/>
            <person name="Zhu J."/>
            <person name="Ruan X."/>
            <person name="Zhao L."/>
            <person name="Wei J."/>
            <person name="Que T."/>
            <person name="Du C."/>
            <person name="Cheng J."/>
            <person name="Dai P."/>
            <person name="Han X."/>
            <person name="Huang E."/>
            <person name="Gao Y."/>
            <person name="Liu J."/>
            <person name="Shao H."/>
            <person name="Ye R."/>
            <person name="Li L."/>
            <person name="Wei W."/>
            <person name="Wang X."/>
            <person name="Wang C."/>
            <person name="Yang T."/>
            <person name="Huo Q."/>
            <person name="Li W."/>
            <person name="Guo W."/>
            <person name="Chen H."/>
            <person name="Zhou L."/>
            <person name="Ni X."/>
            <person name="Tian J."/>
            <person name="Zhou Y."/>
            <person name="Sheng Y."/>
            <person name="Liu T."/>
            <person name="Pan Y."/>
            <person name="Xia L."/>
            <person name="Li J."/>
            <person name="Zhao F."/>
            <person name="Cao W."/>
        </authorList>
    </citation>
    <scope>NUCLEOTIDE SEQUENCE</scope>
    <source>
        <strain evidence="1">Dsil-2018</strain>
    </source>
</reference>
<accession>A0ACB8CTR2</accession>
<keyword evidence="2" id="KW-1185">Reference proteome</keyword>
<proteinExistence type="predicted"/>